<accession>A0A9Y2L0C0</accession>
<evidence type="ECO:0000313" key="1">
    <source>
        <dbReference type="EMBL" id="WIY25978.1"/>
    </source>
</evidence>
<evidence type="ECO:0000313" key="2">
    <source>
        <dbReference type="Proteomes" id="UP001238334"/>
    </source>
</evidence>
<keyword evidence="2" id="KW-1185">Reference proteome</keyword>
<dbReference type="AlphaFoldDB" id="A0A9Y2L0C0"/>
<reference evidence="1 2" key="1">
    <citation type="submission" date="2023-06" db="EMBL/GenBank/DDBJ databases">
        <title>Parasedimentitalea psychrophila sp. nov., a psychrophilic bacterium isolated from deep-sea sediment.</title>
        <authorList>
            <person name="Li A."/>
        </authorList>
    </citation>
    <scope>NUCLEOTIDE SEQUENCE [LARGE SCALE GENOMIC DNA]</scope>
    <source>
        <strain evidence="1 2">QS115</strain>
    </source>
</reference>
<dbReference type="RefSeq" id="WP_270918397.1">
    <property type="nucleotide sequence ID" value="NZ_CP127247.1"/>
</dbReference>
<sequence length="217" mass="24659">MWRIQAEGVSILGEFLQDCRAKAGEGCDTVLLSGEDFENAIVDLTLASEIETLARDIGFSEVIWVVVDRDKHDYAASIYAEMSRHGVVLQRSVVAEALKKRGCLYVSTHNFNYIFALDFARFKERFRASLNGELVEYSMNDFVADRPGSILLKRLMTQSRYEEFMATAEFSTEVANQRISSRKVEKNYLATALNLTAIRRRIFPWNPIVALLATLRS</sequence>
<dbReference type="KEGG" id="ppso:QPJ95_03305"/>
<dbReference type="Proteomes" id="UP001238334">
    <property type="component" value="Chromosome"/>
</dbReference>
<protein>
    <submittedName>
        <fullName evidence="1">Uncharacterized protein</fullName>
    </submittedName>
</protein>
<proteinExistence type="predicted"/>
<gene>
    <name evidence="1" type="ORF">QPJ95_03305</name>
</gene>
<organism evidence="1 2">
    <name type="scientific">Parasedimentitalea psychrophila</name>
    <dbReference type="NCBI Taxonomy" id="2997337"/>
    <lineage>
        <taxon>Bacteria</taxon>
        <taxon>Pseudomonadati</taxon>
        <taxon>Pseudomonadota</taxon>
        <taxon>Alphaproteobacteria</taxon>
        <taxon>Rhodobacterales</taxon>
        <taxon>Paracoccaceae</taxon>
        <taxon>Parasedimentitalea</taxon>
    </lineage>
</organism>
<name>A0A9Y2L0C0_9RHOB</name>
<dbReference type="EMBL" id="CP127247">
    <property type="protein sequence ID" value="WIY25978.1"/>
    <property type="molecule type" value="Genomic_DNA"/>
</dbReference>